<dbReference type="RefSeq" id="WP_294266943.1">
    <property type="nucleotide sequence ID" value="NZ_CP154834.1"/>
</dbReference>
<feature type="signal peptide" evidence="2">
    <location>
        <begin position="1"/>
        <end position="24"/>
    </location>
</feature>
<evidence type="ECO:0000256" key="1">
    <source>
        <dbReference type="SAM" id="MobiDB-lite"/>
    </source>
</evidence>
<feature type="compositionally biased region" description="Polar residues" evidence="1">
    <location>
        <begin position="103"/>
        <end position="116"/>
    </location>
</feature>
<gene>
    <name evidence="3" type="ORF">AAFP95_11370</name>
</gene>
<feature type="chain" id="PRO_5043593575" evidence="2">
    <location>
        <begin position="25"/>
        <end position="122"/>
    </location>
</feature>
<keyword evidence="2" id="KW-0732">Signal</keyword>
<protein>
    <submittedName>
        <fullName evidence="3">DUF3060 domain-containing protein</fullName>
    </submittedName>
</protein>
<proteinExistence type="predicted"/>
<evidence type="ECO:0000256" key="2">
    <source>
        <dbReference type="SAM" id="SignalP"/>
    </source>
</evidence>
<reference evidence="3 4" key="1">
    <citation type="submission" date="2024-04" db="EMBL/GenBank/DDBJ databases">
        <title>Genome sequencing and assembly of rice foliar adapted Chryseobacterium endophyticum OsEnb-ALM-A6.</title>
        <authorList>
            <person name="Kumar S."/>
            <person name="Javed M."/>
            <person name="Chouhan V."/>
            <person name="Charishma K."/>
            <person name="Patel A."/>
            <person name="Kumar M."/>
            <person name="Sahu K.P."/>
            <person name="Kumar A."/>
        </authorList>
    </citation>
    <scope>NUCLEOTIDE SEQUENCE [LARGE SCALE GENOMIC DNA]</scope>
    <source>
        <strain evidence="3 4">OsEnb-ALM-A6</strain>
    </source>
</reference>
<dbReference type="Pfam" id="PF11259">
    <property type="entry name" value="DUF3060"/>
    <property type="match status" value="1"/>
</dbReference>
<name>A0AAU6WTC6_9FLAO</name>
<dbReference type="AlphaFoldDB" id="A0AAU6WTC6"/>
<dbReference type="InterPro" id="IPR021417">
    <property type="entry name" value="DUF3060"/>
</dbReference>
<evidence type="ECO:0000313" key="3">
    <source>
        <dbReference type="EMBL" id="XAO76307.1"/>
    </source>
</evidence>
<accession>A0AAU6WTC6</accession>
<dbReference type="Proteomes" id="UP001463665">
    <property type="component" value="Chromosome"/>
</dbReference>
<keyword evidence="4" id="KW-1185">Reference proteome</keyword>
<evidence type="ECO:0000313" key="4">
    <source>
        <dbReference type="Proteomes" id="UP001463665"/>
    </source>
</evidence>
<dbReference type="EMBL" id="CP154834">
    <property type="protein sequence ID" value="XAO76307.1"/>
    <property type="molecule type" value="Genomic_DNA"/>
</dbReference>
<sequence>MKILKKTAAFGILLFGMHFASAQAGTNSQSTGTITVDGVGQTKTYSSDGGTAVISGVKNIITINGYVSRLEVSGSGNTIYTDKISRISVEGTDNKIFYTTAPNKNGKPSVSYSGVGNSVRKK</sequence>
<feature type="region of interest" description="Disordered" evidence="1">
    <location>
        <begin position="103"/>
        <end position="122"/>
    </location>
</feature>
<organism evidence="3 4">
    <name type="scientific">Chryseobacterium endophyticum</name>
    <dbReference type="NCBI Taxonomy" id="1854762"/>
    <lineage>
        <taxon>Bacteria</taxon>
        <taxon>Pseudomonadati</taxon>
        <taxon>Bacteroidota</taxon>
        <taxon>Flavobacteriia</taxon>
        <taxon>Flavobacteriales</taxon>
        <taxon>Weeksellaceae</taxon>
        <taxon>Chryseobacterium group</taxon>
        <taxon>Chryseobacterium</taxon>
    </lineage>
</organism>